<evidence type="ECO:0000313" key="7">
    <source>
        <dbReference type="Proteomes" id="UP000324222"/>
    </source>
</evidence>
<dbReference type="InterPro" id="IPR039774">
    <property type="entry name" value="Sin3-like"/>
</dbReference>
<dbReference type="OrthoDB" id="10265969at2759"/>
<evidence type="ECO:0000256" key="2">
    <source>
        <dbReference type="ARBA" id="ARBA00022491"/>
    </source>
</evidence>
<dbReference type="Proteomes" id="UP000324222">
    <property type="component" value="Unassembled WGS sequence"/>
</dbReference>
<protein>
    <submittedName>
        <fullName evidence="6">Paired amphipathic helix protein Sin3a</fullName>
    </submittedName>
</protein>
<dbReference type="GO" id="GO:0000122">
    <property type="term" value="P:negative regulation of transcription by RNA polymerase II"/>
    <property type="evidence" value="ECO:0007669"/>
    <property type="project" value="TreeGrafter"/>
</dbReference>
<evidence type="ECO:0000313" key="6">
    <source>
        <dbReference type="EMBL" id="MPC22926.1"/>
    </source>
</evidence>
<accession>A0A5B7DPS2</accession>
<dbReference type="GO" id="GO:0003714">
    <property type="term" value="F:transcription corepressor activity"/>
    <property type="evidence" value="ECO:0007669"/>
    <property type="project" value="InterPro"/>
</dbReference>
<dbReference type="InterPro" id="IPR003822">
    <property type="entry name" value="PAH"/>
</dbReference>
<name>A0A5B7DPS2_PORTR</name>
<comment type="subcellular location">
    <subcellularLocation>
        <location evidence="1 4">Nucleus</location>
    </subcellularLocation>
</comment>
<dbReference type="SUPFAM" id="SSF47762">
    <property type="entry name" value="PAH2 domain"/>
    <property type="match status" value="2"/>
</dbReference>
<feature type="compositionally biased region" description="Basic and acidic residues" evidence="5">
    <location>
        <begin position="415"/>
        <end position="426"/>
    </location>
</feature>
<feature type="region of interest" description="Disordered" evidence="5">
    <location>
        <begin position="128"/>
        <end position="294"/>
    </location>
</feature>
<reference evidence="6 7" key="1">
    <citation type="submission" date="2019-05" db="EMBL/GenBank/DDBJ databases">
        <title>Another draft genome of Portunus trituberculatus and its Hox gene families provides insights of decapod evolution.</title>
        <authorList>
            <person name="Jeong J.-H."/>
            <person name="Song I."/>
            <person name="Kim S."/>
            <person name="Choi T."/>
            <person name="Kim D."/>
            <person name="Ryu S."/>
            <person name="Kim W."/>
        </authorList>
    </citation>
    <scope>NUCLEOTIDE SEQUENCE [LARGE SCALE GENOMIC DNA]</scope>
    <source>
        <tissue evidence="6">Muscle</tissue>
    </source>
</reference>
<dbReference type="PANTHER" id="PTHR12346:SF0">
    <property type="entry name" value="SIN3A, ISOFORM G"/>
    <property type="match status" value="1"/>
</dbReference>
<gene>
    <name evidence="6" type="primary">Sin3a_1</name>
    <name evidence="6" type="ORF">E2C01_015956</name>
</gene>
<proteinExistence type="predicted"/>
<organism evidence="6 7">
    <name type="scientific">Portunus trituberculatus</name>
    <name type="common">Swimming crab</name>
    <name type="synonym">Neptunus trituberculatus</name>
    <dbReference type="NCBI Taxonomy" id="210409"/>
    <lineage>
        <taxon>Eukaryota</taxon>
        <taxon>Metazoa</taxon>
        <taxon>Ecdysozoa</taxon>
        <taxon>Arthropoda</taxon>
        <taxon>Crustacea</taxon>
        <taxon>Multicrustacea</taxon>
        <taxon>Malacostraca</taxon>
        <taxon>Eumalacostraca</taxon>
        <taxon>Eucarida</taxon>
        <taxon>Decapoda</taxon>
        <taxon>Pleocyemata</taxon>
        <taxon>Brachyura</taxon>
        <taxon>Eubrachyura</taxon>
        <taxon>Portunoidea</taxon>
        <taxon>Portunidae</taxon>
        <taxon>Portuninae</taxon>
        <taxon>Portunus</taxon>
    </lineage>
</organism>
<feature type="compositionally biased region" description="Low complexity" evidence="5">
    <location>
        <begin position="173"/>
        <end position="183"/>
    </location>
</feature>
<feature type="compositionally biased region" description="Gly residues" evidence="5">
    <location>
        <begin position="184"/>
        <end position="226"/>
    </location>
</feature>
<dbReference type="EMBL" id="VSRR010001144">
    <property type="protein sequence ID" value="MPC22926.1"/>
    <property type="molecule type" value="Genomic_DNA"/>
</dbReference>
<evidence type="ECO:0000256" key="1">
    <source>
        <dbReference type="ARBA" id="ARBA00004123"/>
    </source>
</evidence>
<dbReference type="PANTHER" id="PTHR12346">
    <property type="entry name" value="SIN3B-RELATED"/>
    <property type="match status" value="1"/>
</dbReference>
<evidence type="ECO:0000256" key="5">
    <source>
        <dbReference type="SAM" id="MobiDB-lite"/>
    </source>
</evidence>
<sequence>MQLCHAMLAVFTSPASPYTVALKNPMLVVESPQPSIAPEIFHVKLRFGKQPQVYNDFLDIMKEFKSQSIDTPGVIARVSQLFRGHPELIVGFNTFLPPGYKIEVQGNEQVSVSVPGQQTTVVHTPQGVHHHITSTHHPPPPPPPAVTVKPPHHPPPQRSLSAGVTQHPGPGLVGTHTVHNVTGGTSGPGGGGSSSVVTGGGGGGTGGGGGPGGGGSGVGTGAGGGAASVSQVTNVSGGNSAPSATNTSCSSNATNNTTAGTPHSTNTAPQHPNREPQPPPPPPPHHHHHHHQAPAQPVEFNHAINYVNKIKLRFQGQPDIYKQFLEILHTYQKEQRHIKDGGSIPTRALTETEVYEKVAKLFENQEDLLQEFSQFLPDATNNSATQAAVSDIMDQYRTHHGVTSAAKRYAGKPGPHKEEKSSGDIH</sequence>
<comment type="caution">
    <text evidence="6">The sequence shown here is derived from an EMBL/GenBank/DDBJ whole genome shotgun (WGS) entry which is preliminary data.</text>
</comment>
<dbReference type="AlphaFoldDB" id="A0A5B7DPS2"/>
<dbReference type="PROSITE" id="PS51477">
    <property type="entry name" value="PAH"/>
    <property type="match status" value="2"/>
</dbReference>
<keyword evidence="7" id="KW-1185">Reference proteome</keyword>
<dbReference type="Gene3D" id="1.20.1160.11">
    <property type="entry name" value="Paired amphipathic helix"/>
    <property type="match status" value="2"/>
</dbReference>
<dbReference type="GO" id="GO:0070822">
    <property type="term" value="C:Sin3-type complex"/>
    <property type="evidence" value="ECO:0007669"/>
    <property type="project" value="TreeGrafter"/>
</dbReference>
<dbReference type="Pfam" id="PF02671">
    <property type="entry name" value="PAH"/>
    <property type="match status" value="2"/>
</dbReference>
<keyword evidence="2" id="KW-0678">Repressor</keyword>
<keyword evidence="3 4" id="KW-0539">Nucleus</keyword>
<evidence type="ECO:0000256" key="4">
    <source>
        <dbReference type="PROSITE-ProRule" id="PRU00810"/>
    </source>
</evidence>
<dbReference type="FunFam" id="1.20.1160.11:FF:000004">
    <property type="entry name" value="Paired amphipathic helix protein Sin3a"/>
    <property type="match status" value="1"/>
</dbReference>
<feature type="compositionally biased region" description="Low complexity" evidence="5">
    <location>
        <begin position="239"/>
        <end position="259"/>
    </location>
</feature>
<dbReference type="InterPro" id="IPR036600">
    <property type="entry name" value="PAH_sf"/>
</dbReference>
<dbReference type="FunFam" id="1.20.1160.11:FF:000001">
    <property type="entry name" value="Paired amphipathic helix protein Sin3"/>
    <property type="match status" value="1"/>
</dbReference>
<feature type="region of interest" description="Disordered" evidence="5">
    <location>
        <begin position="404"/>
        <end position="426"/>
    </location>
</feature>
<evidence type="ECO:0000256" key="3">
    <source>
        <dbReference type="ARBA" id="ARBA00023242"/>
    </source>
</evidence>